<keyword evidence="4" id="KW-0378">Hydrolase</keyword>
<feature type="domain" description="Non-reducing end beta-L-arabinofuranosidase-like GH127 catalytic" evidence="2">
    <location>
        <begin position="45"/>
        <end position="441"/>
    </location>
</feature>
<evidence type="ECO:0000313" key="4">
    <source>
        <dbReference type="EMBL" id="HIS24003.1"/>
    </source>
</evidence>
<dbReference type="GO" id="GO:0005975">
    <property type="term" value="P:carbohydrate metabolic process"/>
    <property type="evidence" value="ECO:0007669"/>
    <property type="project" value="InterPro"/>
</dbReference>
<dbReference type="Pfam" id="PF07944">
    <property type="entry name" value="Beta-AFase-like_GH127_cat"/>
    <property type="match status" value="1"/>
</dbReference>
<dbReference type="InterPro" id="IPR008928">
    <property type="entry name" value="6-hairpin_glycosidase_sf"/>
</dbReference>
<gene>
    <name evidence="4" type="ORF">IAD01_01160</name>
</gene>
<keyword evidence="1" id="KW-0732">Signal</keyword>
<organism evidence="4 5">
    <name type="scientific">Candidatus Faeciplasma gallinarum</name>
    <dbReference type="NCBI Taxonomy" id="2840799"/>
    <lineage>
        <taxon>Bacteria</taxon>
        <taxon>Bacillati</taxon>
        <taxon>Bacillota</taxon>
        <taxon>Clostridia</taxon>
        <taxon>Eubacteriales</taxon>
        <taxon>Oscillospiraceae</taxon>
        <taxon>Oscillospiraceae incertae sedis</taxon>
        <taxon>Candidatus Faeciplasma</taxon>
    </lineage>
</organism>
<dbReference type="InterPro" id="IPR049046">
    <property type="entry name" value="Beta-AFase-like_GH127_middle"/>
</dbReference>
<dbReference type="PROSITE" id="PS51257">
    <property type="entry name" value="PROKAR_LIPOPROTEIN"/>
    <property type="match status" value="1"/>
</dbReference>
<feature type="signal peptide" evidence="1">
    <location>
        <begin position="1"/>
        <end position="21"/>
    </location>
</feature>
<dbReference type="PANTHER" id="PTHR31151">
    <property type="entry name" value="PROLINE-TRNA LIGASE (DUF1680)"/>
    <property type="match status" value="1"/>
</dbReference>
<protein>
    <submittedName>
        <fullName evidence="4">Glycoside hydrolase family 127 protein</fullName>
    </submittedName>
</protein>
<comment type="caution">
    <text evidence="4">The sequence shown here is derived from an EMBL/GenBank/DDBJ whole genome shotgun (WGS) entry which is preliminary data.</text>
</comment>
<proteinExistence type="predicted"/>
<dbReference type="Proteomes" id="UP000823982">
    <property type="component" value="Unassembled WGS sequence"/>
</dbReference>
<dbReference type="InterPro" id="IPR012878">
    <property type="entry name" value="Beta-AFase-like_GH127_cat"/>
</dbReference>
<accession>A0A9D1EMG6</accession>
<sequence>MKIVKKSICAVLAAVMLAGCAGPNLEGGEQMVSKNTIITDYSISDVKMTGDYAENAFEKEIEYLLSLDPEKLLSNFRKNAGIDTEGVEPYNGWENSLIGGHTMGHYLTALAQACVNGAVSSSNKSKLYERLTYIIDELAKCQVSSGFLWGSNILDVQNREAQFDNVEKGLSNLFTEAWVPWYTMHKIFEGLTETYELTGYEPALEIAKKLGDWVYNRVSGWSEETRNTVLSIEYGGMNDALYDLYKLTGEDKYAVAAHAFDEDSLFELIRTDGKNVLNNRHANTTIPKIIGALKRYEVLDGKEVNGEKVDASEYLETAEIFWQMVVDHHTYATGGNSEWEHFGEDDVLNRERTNCNCETCNVYNMLKLTKELFMVTGDVKYADYYENAFINHILASQNPETGMTTYFQAMATGYFRTFSTATESFWCCTGSGMENFTKLGDGMYFFKDSDLYVNMYLDSELSAENYGLTLVQESDIPMSDKTSITLKLDDDTKIGMLFRIPYWAQGDLTISVNGEEVEYTVENGYARVERTWSNSDKIDVTIPLGLAAYNLQDGINTVCFKYGPVLLAAKLGDENMTTTYTGMSVIIPETTTVEDDTLVLNDGITPRQVKDNPSEYFTNNGNLSFTFTANDEELEFVPYISLYNTRYGIYWKIAEAE</sequence>
<evidence type="ECO:0000256" key="1">
    <source>
        <dbReference type="SAM" id="SignalP"/>
    </source>
</evidence>
<dbReference type="AlphaFoldDB" id="A0A9D1EMG6"/>
<dbReference type="Pfam" id="PF20736">
    <property type="entry name" value="Glyco_hydro127M"/>
    <property type="match status" value="1"/>
</dbReference>
<feature type="domain" description="Non-reducing end beta-L-arabinofuranosidase-like GH127 middle" evidence="3">
    <location>
        <begin position="451"/>
        <end position="543"/>
    </location>
</feature>
<dbReference type="GO" id="GO:0016787">
    <property type="term" value="F:hydrolase activity"/>
    <property type="evidence" value="ECO:0007669"/>
    <property type="project" value="UniProtKB-KW"/>
</dbReference>
<evidence type="ECO:0000313" key="5">
    <source>
        <dbReference type="Proteomes" id="UP000823982"/>
    </source>
</evidence>
<evidence type="ECO:0000259" key="2">
    <source>
        <dbReference type="Pfam" id="PF07944"/>
    </source>
</evidence>
<feature type="chain" id="PRO_5039350668" evidence="1">
    <location>
        <begin position="22"/>
        <end position="657"/>
    </location>
</feature>
<dbReference type="EMBL" id="DVIR01000010">
    <property type="protein sequence ID" value="HIS24003.1"/>
    <property type="molecule type" value="Genomic_DNA"/>
</dbReference>
<dbReference type="PANTHER" id="PTHR31151:SF0">
    <property type="entry name" value="PROLINE-TRNA LIGASE (DUF1680)"/>
    <property type="match status" value="1"/>
</dbReference>
<name>A0A9D1EMG6_9FIRM</name>
<dbReference type="SUPFAM" id="SSF48208">
    <property type="entry name" value="Six-hairpin glycosidases"/>
    <property type="match status" value="1"/>
</dbReference>
<reference evidence="4" key="1">
    <citation type="submission" date="2020-10" db="EMBL/GenBank/DDBJ databases">
        <authorList>
            <person name="Gilroy R."/>
        </authorList>
    </citation>
    <scope>NUCLEOTIDE SEQUENCE</scope>
    <source>
        <strain evidence="4">CHK157-1446</strain>
    </source>
</reference>
<reference evidence="4" key="2">
    <citation type="journal article" date="2021" name="PeerJ">
        <title>Extensive microbial diversity within the chicken gut microbiome revealed by metagenomics and culture.</title>
        <authorList>
            <person name="Gilroy R."/>
            <person name="Ravi A."/>
            <person name="Getino M."/>
            <person name="Pursley I."/>
            <person name="Horton D.L."/>
            <person name="Alikhan N.F."/>
            <person name="Baker D."/>
            <person name="Gharbi K."/>
            <person name="Hall N."/>
            <person name="Watson M."/>
            <person name="Adriaenssens E.M."/>
            <person name="Foster-Nyarko E."/>
            <person name="Jarju S."/>
            <person name="Secka A."/>
            <person name="Antonio M."/>
            <person name="Oren A."/>
            <person name="Chaudhuri R.R."/>
            <person name="La Ragione R."/>
            <person name="Hildebrand F."/>
            <person name="Pallen M.J."/>
        </authorList>
    </citation>
    <scope>NUCLEOTIDE SEQUENCE</scope>
    <source>
        <strain evidence="4">CHK157-1446</strain>
    </source>
</reference>
<evidence type="ECO:0000259" key="3">
    <source>
        <dbReference type="Pfam" id="PF20736"/>
    </source>
</evidence>